<proteinExistence type="predicted"/>
<dbReference type="EMBL" id="JMCB01000015">
    <property type="protein sequence ID" value="KFE63985.1"/>
    <property type="molecule type" value="Genomic_DNA"/>
</dbReference>
<dbReference type="InterPro" id="IPR028974">
    <property type="entry name" value="TSP_type-3_rpt"/>
</dbReference>
<evidence type="ECO:0000313" key="4">
    <source>
        <dbReference type="Proteomes" id="UP000028725"/>
    </source>
</evidence>
<dbReference type="PROSITE" id="PS00018">
    <property type="entry name" value="EF_HAND_1"/>
    <property type="match status" value="1"/>
</dbReference>
<evidence type="ECO:0000259" key="2">
    <source>
        <dbReference type="Pfam" id="PF20597"/>
    </source>
</evidence>
<dbReference type="GO" id="GO:0005509">
    <property type="term" value="F:calcium ion binding"/>
    <property type="evidence" value="ECO:0007669"/>
    <property type="project" value="InterPro"/>
</dbReference>
<reference evidence="3 4" key="1">
    <citation type="submission" date="2014-04" db="EMBL/GenBank/DDBJ databases">
        <title>Genome assembly of Hyalangium minutum DSM 14724.</title>
        <authorList>
            <person name="Sharma G."/>
            <person name="Subramanian S."/>
        </authorList>
    </citation>
    <scope>NUCLEOTIDE SEQUENCE [LARGE SCALE GENOMIC DNA]</scope>
    <source>
        <strain evidence="3 4">DSM 14724</strain>
    </source>
</reference>
<dbReference type="InterPro" id="IPR026588">
    <property type="entry name" value="Choice_anch_A"/>
</dbReference>
<dbReference type="Proteomes" id="UP000028725">
    <property type="component" value="Unassembled WGS sequence"/>
</dbReference>
<comment type="caution">
    <text evidence="3">The sequence shown here is derived from an EMBL/GenBank/DDBJ whole genome shotgun (WGS) entry which is preliminary data.</text>
</comment>
<dbReference type="InterPro" id="IPR018247">
    <property type="entry name" value="EF_Hand_1_Ca_BS"/>
</dbReference>
<dbReference type="NCBIfam" id="TIGR04215">
    <property type="entry name" value="choice_anch_A"/>
    <property type="match status" value="1"/>
</dbReference>
<dbReference type="RefSeq" id="WP_083968968.1">
    <property type="nucleotide sequence ID" value="NZ_JMCB01000015.1"/>
</dbReference>
<dbReference type="SUPFAM" id="SSF103647">
    <property type="entry name" value="TSP type-3 repeat"/>
    <property type="match status" value="1"/>
</dbReference>
<gene>
    <name evidence="3" type="ORF">DB31_2397</name>
</gene>
<feature type="chain" id="PRO_5001799326" description="Choice-of-anchor A domain-containing protein" evidence="1">
    <location>
        <begin position="24"/>
        <end position="555"/>
    </location>
</feature>
<keyword evidence="4" id="KW-1185">Reference proteome</keyword>
<dbReference type="AlphaFoldDB" id="A0A085W8H2"/>
<dbReference type="Pfam" id="PF20597">
    <property type="entry name" value="pAdhesive_15"/>
    <property type="match status" value="1"/>
</dbReference>
<evidence type="ECO:0000313" key="3">
    <source>
        <dbReference type="EMBL" id="KFE63985.1"/>
    </source>
</evidence>
<keyword evidence="1" id="KW-0732">Signal</keyword>
<dbReference type="PROSITE" id="PS51257">
    <property type="entry name" value="PROKAR_LIPOPROTEIN"/>
    <property type="match status" value="1"/>
</dbReference>
<accession>A0A085W8H2</accession>
<evidence type="ECO:0000256" key="1">
    <source>
        <dbReference type="SAM" id="SignalP"/>
    </source>
</evidence>
<dbReference type="Gene3D" id="4.10.1080.10">
    <property type="entry name" value="TSP type-3 repeat"/>
    <property type="match status" value="1"/>
</dbReference>
<organism evidence="3 4">
    <name type="scientific">Hyalangium minutum</name>
    <dbReference type="NCBI Taxonomy" id="394096"/>
    <lineage>
        <taxon>Bacteria</taxon>
        <taxon>Pseudomonadati</taxon>
        <taxon>Myxococcota</taxon>
        <taxon>Myxococcia</taxon>
        <taxon>Myxococcales</taxon>
        <taxon>Cystobacterineae</taxon>
        <taxon>Archangiaceae</taxon>
        <taxon>Hyalangium</taxon>
    </lineage>
</organism>
<feature type="signal peptide" evidence="1">
    <location>
        <begin position="1"/>
        <end position="23"/>
    </location>
</feature>
<sequence length="555" mass="57494">MRTALLPSLTAALLLLSACNAVESEDTGSPAGTEARNLGQTNVVRRLIGDIDGFGIAPAGLVRATPSPHNQPADVDGDGLLEPGEFLPDWNRNGSTAVGAGDDFDFRSAAERTATNGAQYTDQSRTPAGASDGINFTFTFTVPVPGDSDYGVDHYINLVFGDYDVTPASIRVDGVVVPLTTQGGGQDGLVQRAYAIVPWSAMTDGRVVITIIAPNEPYLAFDYALLDTDQIADCDNDGIPDTLDNCRCTFNPDQADADEDSVGDACDPGCHVNADCDDGNACTVDTCHGATGTCSHDGSAGLPVRLNDYNLFLLGDYIGGHDVVGKVAAGGNITMTDFAVGSGLPDTDISNTLVAGGNLSLSRGAIWGDAWYGGTYSGDTSVMSYRGTVSQGTPIHFTARGAELSNLSAQLASLAVNGTTTRESWGGIMLRGTDPSLNVFEVNASAFTGATLLSIEAPAGSLAVINIRGGSATFTGFGHSFAGGIDQHGILYNFVDATSIHAQGYGFWGTVLAPNADIAFTDGSFDGGIYARSFTGNAEGHINPLDEHNLCPSQP</sequence>
<dbReference type="STRING" id="394096.DB31_2397"/>
<protein>
    <recommendedName>
        <fullName evidence="2">Choice-of-anchor A domain-containing protein</fullName>
    </recommendedName>
</protein>
<feature type="domain" description="Choice-of-anchor A" evidence="2">
    <location>
        <begin position="306"/>
        <end position="541"/>
    </location>
</feature>
<name>A0A085W8H2_9BACT</name>